<reference evidence="2" key="1">
    <citation type="journal article" date="2015" name="MBio">
        <title>Genome-Resolved Metagenomic Analysis Reveals Roles for Candidate Phyla and Other Microbial Community Members in Biogeochemical Transformations in Oil Reservoirs.</title>
        <authorList>
            <person name="Hu P."/>
            <person name="Tom L."/>
            <person name="Singh A."/>
            <person name="Thomas B.C."/>
            <person name="Baker B.J."/>
            <person name="Piceno Y.M."/>
            <person name="Andersen G.L."/>
            <person name="Banfield J.F."/>
        </authorList>
    </citation>
    <scope>NUCLEOTIDE SEQUENCE [LARGE SCALE GENOMIC DNA]</scope>
</reference>
<gene>
    <name evidence="1" type="ORF">XD66_0281</name>
</gene>
<dbReference type="Proteomes" id="UP000053326">
    <property type="component" value="Unassembled WGS sequence"/>
</dbReference>
<evidence type="ECO:0000313" key="1">
    <source>
        <dbReference type="EMBL" id="KUK37017.1"/>
    </source>
</evidence>
<organism evidence="1 2">
    <name type="scientific">Thermacetogenium phaeum</name>
    <dbReference type="NCBI Taxonomy" id="85874"/>
    <lineage>
        <taxon>Bacteria</taxon>
        <taxon>Bacillati</taxon>
        <taxon>Bacillota</taxon>
        <taxon>Clostridia</taxon>
        <taxon>Thermoanaerobacterales</taxon>
        <taxon>Thermoanaerobacteraceae</taxon>
        <taxon>Thermacetogenium</taxon>
    </lineage>
</organism>
<evidence type="ECO:0000313" key="2">
    <source>
        <dbReference type="Proteomes" id="UP000053326"/>
    </source>
</evidence>
<comment type="caution">
    <text evidence="1">The sequence shown here is derived from an EMBL/GenBank/DDBJ whole genome shotgun (WGS) entry which is preliminary data.</text>
</comment>
<proteinExistence type="predicted"/>
<dbReference type="OMA" id="YNLIFHY"/>
<name>A0A101FHC5_9THEO</name>
<protein>
    <submittedName>
        <fullName evidence="1">Uncharacterized protein</fullName>
    </submittedName>
</protein>
<dbReference type="AlphaFoldDB" id="A0A101FHC5"/>
<dbReference type="EMBL" id="LGFO01000018">
    <property type="protein sequence ID" value="KUK37017.1"/>
    <property type="molecule type" value="Genomic_DNA"/>
</dbReference>
<accession>A0A101FHC5</accession>
<sequence>MNGNPFTFVVQAAEETLNSWSLGNAVGSHTVASLVADGAAYWEQTLSDGSHLAVIRLYSPVVRREEVFLGNVLLNDFLSKALIRAVERNGLGRIRLLANDLESHYYLYHGEVVLDQIAECFRQEILDSLPDLYFGDEDQARGIYGDIGRMLTFYKSNIEPFPAFAVPRDLLPGLLAKINRRLRELVEEEETNINIILAILSFFYAKDGTEMQSFYAFLCRAMNEGLLPTAPVRGAFALGPGDIFDKTVFTERKNAQVIDRAQLKIAIDGFLSNVQQQIDNGAAETVAANLARKMPALSLAQAASVLVQGVQLGFLPIWEIGCKAAAERKMPCRFCSADAAIIAEKNITGGFGAGRFYNQSPKLRPFEEALCVRCGISSYLVIKLLGMHIARPQPKAKDFPVPKQFNIIFHYGRHGEADARRLAAVIDYLFERIGTFQQRAREDKRPFSVEYMREELIRWERERQDMDPCSAGEIPSAEEAFAALIADDTVAPGLETLGQMRTDVKAQVLPLGVGDYRLLAFILPQLQPGREEALDFVQRRFSKSRLAAFTLLALLRKLCGCDGPYYFQSVPTLAPGGFDTNTFYVQGKAENADDVIRHFSAIVNFARRVVKWREGHSLLADWILLAERLEEDPLGTFSEVLRDSPLRVGDDLREARYRRLSNEFAKGMGVVDGTEYLKLIEQLKQL</sequence>